<reference evidence="2" key="1">
    <citation type="submission" date="2015-08" db="EMBL/GenBank/DDBJ databases">
        <title>Complete Genome Sequence of Azospirillum thiophilum BV-S.</title>
        <authorList>
            <person name="Fomenkov A."/>
            <person name="Vincze T."/>
            <person name="Grabovich M."/>
            <person name="Dubinina G."/>
            <person name="Orlova M."/>
            <person name="Belousova E."/>
            <person name="Roberts R.J."/>
        </authorList>
    </citation>
    <scope>NUCLEOTIDE SEQUENCE [LARGE SCALE GENOMIC DNA]</scope>
    <source>
        <strain evidence="2">BV-S</strain>
    </source>
</reference>
<dbReference type="EMBL" id="CP012407">
    <property type="protein sequence ID" value="ALG75580.1"/>
    <property type="molecule type" value="Genomic_DNA"/>
</dbReference>
<dbReference type="RefSeq" id="WP_045585476.1">
    <property type="nucleotide sequence ID" value="NZ_CP012407.1"/>
</dbReference>
<dbReference type="InterPro" id="IPR029063">
    <property type="entry name" value="SAM-dependent_MTases_sf"/>
</dbReference>
<proteinExistence type="predicted"/>
<dbReference type="Proteomes" id="UP000069935">
    <property type="component" value="Chromosome 7"/>
</dbReference>
<sequence>MVERVAESYRAMKRDQAGLPLAWLPAGEWAIALRSRTDLYDALSEDRIEPAADILSGFWRNELAPIVKEYATHAALAAGDDEAARRFLHNVVRNWLIWRALTNAPTAALATPPVGNPWGCMIEGTVVAPKASRYHLMARELAGMVGSLSTPVVAEIGGGYGGLAEFFLRDQPHGVWLDYDLPETAVIAAFFHLGSRGGDRVVLYGEGPTPTRRDMLRPGLTYIMPNYAIRDLAPLSVDAAVNMFSLSEVGREPLAAYLERIEAITAGWFVHHNMDRPGVVQHGHERIPASTFRLDPRALPLVATGFDPFHGPDGDYRWFIHRRSERP</sequence>
<evidence type="ECO:0000313" key="1">
    <source>
        <dbReference type="EMBL" id="ALG75580.1"/>
    </source>
</evidence>
<evidence type="ECO:0008006" key="3">
    <source>
        <dbReference type="Google" id="ProtNLM"/>
    </source>
</evidence>
<dbReference type="AlphaFoldDB" id="A0AAC8ZX41"/>
<keyword evidence="2" id="KW-1185">Reference proteome</keyword>
<dbReference type="NCBIfam" id="TIGR04371">
    <property type="entry name" value="methyltran_NanM"/>
    <property type="match status" value="1"/>
</dbReference>
<dbReference type="SUPFAM" id="SSF53335">
    <property type="entry name" value="S-adenosyl-L-methionine-dependent methyltransferases"/>
    <property type="match status" value="1"/>
</dbReference>
<accession>A0AAC8ZX41</accession>
<gene>
    <name evidence="1" type="ORF">AL072_32100</name>
</gene>
<organism evidence="1 2">
    <name type="scientific">Azospirillum thiophilum</name>
    <dbReference type="NCBI Taxonomy" id="528244"/>
    <lineage>
        <taxon>Bacteria</taxon>
        <taxon>Pseudomonadati</taxon>
        <taxon>Pseudomonadota</taxon>
        <taxon>Alphaproteobacteria</taxon>
        <taxon>Rhodospirillales</taxon>
        <taxon>Azospirillaceae</taxon>
        <taxon>Azospirillum</taxon>
    </lineage>
</organism>
<dbReference type="KEGG" id="ati:AL072_32100"/>
<reference evidence="1 2" key="2">
    <citation type="journal article" date="2016" name="Genome Announc.">
        <title>Complete Genome Sequence of a Strain of Azospirillum thiophilum Isolated from a Sulfide Spring.</title>
        <authorList>
            <person name="Fomenkov A."/>
            <person name="Vincze T."/>
            <person name="Grabovich M."/>
            <person name="Anton B.P."/>
            <person name="Dubinina G."/>
            <person name="Orlova M."/>
            <person name="Belousova E."/>
            <person name="Roberts R.J."/>
        </authorList>
    </citation>
    <scope>NUCLEOTIDE SEQUENCE [LARGE SCALE GENOMIC DNA]</scope>
    <source>
        <strain evidence="1 2">BV-S</strain>
    </source>
</reference>
<name>A0AAC8ZX41_9PROT</name>
<protein>
    <recommendedName>
        <fullName evidence="3">Sugar O-methyltransferase</fullName>
    </recommendedName>
</protein>
<dbReference type="InterPro" id="IPR030807">
    <property type="entry name" value="Methyltran_NanM"/>
</dbReference>
<evidence type="ECO:0000313" key="2">
    <source>
        <dbReference type="Proteomes" id="UP000069935"/>
    </source>
</evidence>